<dbReference type="AlphaFoldDB" id="A0A0C3A5S6"/>
<name>A0A0C3A5S6_SERVB</name>
<gene>
    <name evidence="1" type="ORF">M408DRAFT_30725</name>
</gene>
<organism evidence="1 2">
    <name type="scientific">Serendipita vermifera MAFF 305830</name>
    <dbReference type="NCBI Taxonomy" id="933852"/>
    <lineage>
        <taxon>Eukaryota</taxon>
        <taxon>Fungi</taxon>
        <taxon>Dikarya</taxon>
        <taxon>Basidiomycota</taxon>
        <taxon>Agaricomycotina</taxon>
        <taxon>Agaricomycetes</taxon>
        <taxon>Sebacinales</taxon>
        <taxon>Serendipitaceae</taxon>
        <taxon>Serendipita</taxon>
    </lineage>
</organism>
<evidence type="ECO:0000313" key="2">
    <source>
        <dbReference type="Proteomes" id="UP000054097"/>
    </source>
</evidence>
<accession>A0A0C3A5S6</accession>
<dbReference type="Proteomes" id="UP000054097">
    <property type="component" value="Unassembled WGS sequence"/>
</dbReference>
<protein>
    <recommendedName>
        <fullName evidence="3">F-box domain-containing protein</fullName>
    </recommendedName>
</protein>
<dbReference type="HOGENOM" id="CLU_647517_0_0_1"/>
<evidence type="ECO:0008006" key="3">
    <source>
        <dbReference type="Google" id="ProtNLM"/>
    </source>
</evidence>
<proteinExistence type="predicted"/>
<evidence type="ECO:0000313" key="1">
    <source>
        <dbReference type="EMBL" id="KIM20020.1"/>
    </source>
</evidence>
<keyword evidence="2" id="KW-1185">Reference proteome</keyword>
<feature type="non-terminal residue" evidence="1">
    <location>
        <position position="1"/>
    </location>
</feature>
<sequence length="428" mass="50642">NQKVPVEIWQEIINHVLCDPIVFLDDPYYPGCNLHTAYNEWDDRKRLCKLEVQRGTLRLVSRSWKVLVDSNRWRYFEPSRCKNMTQQLDWALSTRRLDFHHVCSGGEHIPRDEDYPDAYERWIVGWTHQIKLQNPELCSATFEQATIVHIQKGIKSNSPNHDTPIERIFPRLRALSVGKYNVLSMHLLGVSTRLTFLSLRLVTGIEDEKYEIPLSFPSLRTLHLETGYERDLDPLVQWKMPLLAHVELKVPFTQEYYPHTAFFKHIGKNLIRLNLYTYEKSHRHPEKYWEWMPRLEYISVTSLTPNWGLFPPPPDHPLRTFGLVEESIRSMIWSRKNTGDIAGKWKTISTIADCHSWEELTKWLKVTFPDKPPDLDKLIKGYDHAHRGVHCWECIHLLLWKCKENGLRYEDRTGRTWAEYLHAEGVQL</sequence>
<dbReference type="EMBL" id="KN824488">
    <property type="protein sequence ID" value="KIM20020.1"/>
    <property type="molecule type" value="Genomic_DNA"/>
</dbReference>
<reference evidence="1 2" key="1">
    <citation type="submission" date="2014-04" db="EMBL/GenBank/DDBJ databases">
        <authorList>
            <consortium name="DOE Joint Genome Institute"/>
            <person name="Kuo A."/>
            <person name="Zuccaro A."/>
            <person name="Kohler A."/>
            <person name="Nagy L.G."/>
            <person name="Floudas D."/>
            <person name="Copeland A."/>
            <person name="Barry K.W."/>
            <person name="Cichocki N."/>
            <person name="Veneault-Fourrey C."/>
            <person name="LaButti K."/>
            <person name="Lindquist E.A."/>
            <person name="Lipzen A."/>
            <person name="Lundell T."/>
            <person name="Morin E."/>
            <person name="Murat C."/>
            <person name="Sun H."/>
            <person name="Tunlid A."/>
            <person name="Henrissat B."/>
            <person name="Grigoriev I.V."/>
            <person name="Hibbett D.S."/>
            <person name="Martin F."/>
            <person name="Nordberg H.P."/>
            <person name="Cantor M.N."/>
            <person name="Hua S.X."/>
        </authorList>
    </citation>
    <scope>NUCLEOTIDE SEQUENCE [LARGE SCALE GENOMIC DNA]</scope>
    <source>
        <strain evidence="1 2">MAFF 305830</strain>
    </source>
</reference>
<reference evidence="2" key="2">
    <citation type="submission" date="2015-01" db="EMBL/GenBank/DDBJ databases">
        <title>Evolutionary Origins and Diversification of the Mycorrhizal Mutualists.</title>
        <authorList>
            <consortium name="DOE Joint Genome Institute"/>
            <consortium name="Mycorrhizal Genomics Consortium"/>
            <person name="Kohler A."/>
            <person name="Kuo A."/>
            <person name="Nagy L.G."/>
            <person name="Floudas D."/>
            <person name="Copeland A."/>
            <person name="Barry K.W."/>
            <person name="Cichocki N."/>
            <person name="Veneault-Fourrey C."/>
            <person name="LaButti K."/>
            <person name="Lindquist E.A."/>
            <person name="Lipzen A."/>
            <person name="Lundell T."/>
            <person name="Morin E."/>
            <person name="Murat C."/>
            <person name="Riley R."/>
            <person name="Ohm R."/>
            <person name="Sun H."/>
            <person name="Tunlid A."/>
            <person name="Henrissat B."/>
            <person name="Grigoriev I.V."/>
            <person name="Hibbett D.S."/>
            <person name="Martin F."/>
        </authorList>
    </citation>
    <scope>NUCLEOTIDE SEQUENCE [LARGE SCALE GENOMIC DNA]</scope>
    <source>
        <strain evidence="2">MAFF 305830</strain>
    </source>
</reference>
<dbReference type="OrthoDB" id="3134171at2759"/>